<keyword evidence="8" id="KW-1185">Reference proteome</keyword>
<comment type="caution">
    <text evidence="7">The sequence shown here is derived from an EMBL/GenBank/DDBJ whole genome shotgun (WGS) entry which is preliminary data.</text>
</comment>
<reference evidence="7" key="2">
    <citation type="submission" date="2023-06" db="EMBL/GenBank/DDBJ databases">
        <authorList>
            <person name="Kobayashi Y."/>
            <person name="Kayamori A."/>
            <person name="Aoki K."/>
            <person name="Shiwa Y."/>
            <person name="Fujita N."/>
            <person name="Sugita T."/>
            <person name="Iwasaki W."/>
            <person name="Tanaka N."/>
            <person name="Takashima M."/>
        </authorList>
    </citation>
    <scope>NUCLEOTIDE SEQUENCE</scope>
    <source>
        <strain evidence="7">HIS016</strain>
    </source>
</reference>
<gene>
    <name evidence="7" type="primary">GCV3</name>
    <name evidence="7" type="ORF">CspeluHIS016_0503240</name>
</gene>
<dbReference type="NCBIfam" id="NF002270">
    <property type="entry name" value="PRK01202.1"/>
    <property type="match status" value="1"/>
</dbReference>
<evidence type="ECO:0000256" key="5">
    <source>
        <dbReference type="RuleBase" id="RU364055"/>
    </source>
</evidence>
<keyword evidence="3 5" id="KW-0809">Transit peptide</keyword>
<accession>A0AAD3TWR9</accession>
<dbReference type="GO" id="GO:0009249">
    <property type="term" value="P:protein lipoylation"/>
    <property type="evidence" value="ECO:0007669"/>
    <property type="project" value="TreeGrafter"/>
</dbReference>
<dbReference type="InterPro" id="IPR002930">
    <property type="entry name" value="GCV_H"/>
</dbReference>
<dbReference type="InterPro" id="IPR003016">
    <property type="entry name" value="2-oxoA_DH_lipoyl-BS"/>
</dbReference>
<evidence type="ECO:0000313" key="7">
    <source>
        <dbReference type="EMBL" id="GMK58292.1"/>
    </source>
</evidence>
<dbReference type="PANTHER" id="PTHR11715:SF3">
    <property type="entry name" value="GLYCINE CLEAVAGE SYSTEM H PROTEIN-RELATED"/>
    <property type="match status" value="1"/>
</dbReference>
<keyword evidence="2 4" id="KW-0450">Lipoyl</keyword>
<dbReference type="InterPro" id="IPR011053">
    <property type="entry name" value="Single_hybrid_motif"/>
</dbReference>
<dbReference type="Gene3D" id="2.40.50.100">
    <property type="match status" value="1"/>
</dbReference>
<evidence type="ECO:0000256" key="2">
    <source>
        <dbReference type="ARBA" id="ARBA00022823"/>
    </source>
</evidence>
<dbReference type="CDD" id="cd06848">
    <property type="entry name" value="GCS_H"/>
    <property type="match status" value="1"/>
</dbReference>
<dbReference type="PROSITE" id="PS00189">
    <property type="entry name" value="LIPOYL"/>
    <property type="match status" value="1"/>
</dbReference>
<evidence type="ECO:0000256" key="4">
    <source>
        <dbReference type="PIRSR" id="PIRSR617453-50"/>
    </source>
</evidence>
<dbReference type="HAMAP" id="MF_00272">
    <property type="entry name" value="GcvH"/>
    <property type="match status" value="1"/>
</dbReference>
<protein>
    <recommendedName>
        <fullName evidence="5">Glycine cleavage system H protein</fullName>
    </recommendedName>
</protein>
<dbReference type="InterPro" id="IPR033753">
    <property type="entry name" value="GCV_H/Fam206"/>
</dbReference>
<proteinExistence type="inferred from homology"/>
<evidence type="ECO:0000256" key="1">
    <source>
        <dbReference type="ARBA" id="ARBA00009249"/>
    </source>
</evidence>
<dbReference type="Pfam" id="PF01597">
    <property type="entry name" value="GCV_H"/>
    <property type="match status" value="1"/>
</dbReference>
<evidence type="ECO:0000259" key="6">
    <source>
        <dbReference type="PROSITE" id="PS50968"/>
    </source>
</evidence>
<dbReference type="GO" id="GO:0019464">
    <property type="term" value="P:glycine decarboxylation via glycine cleavage system"/>
    <property type="evidence" value="ECO:0007669"/>
    <property type="project" value="UniProtKB-UniRule"/>
</dbReference>
<comment type="cofactor">
    <cofactor evidence="5">
        <name>(R)-lipoate</name>
        <dbReference type="ChEBI" id="CHEBI:83088"/>
    </cofactor>
    <text evidence="5">Binds 1 lipoyl cofactor covalently.</text>
</comment>
<evidence type="ECO:0000313" key="8">
    <source>
        <dbReference type="Proteomes" id="UP001222932"/>
    </source>
</evidence>
<dbReference type="PANTHER" id="PTHR11715">
    <property type="entry name" value="GLYCINE CLEAVAGE SYSTEM H PROTEIN"/>
    <property type="match status" value="1"/>
</dbReference>
<dbReference type="EMBL" id="BTCM01000005">
    <property type="protein sequence ID" value="GMK58292.1"/>
    <property type="molecule type" value="Genomic_DNA"/>
</dbReference>
<comment type="subcellular location">
    <subcellularLocation>
        <location evidence="5">Mitochondrion</location>
    </subcellularLocation>
</comment>
<dbReference type="GO" id="GO:0005739">
    <property type="term" value="C:mitochondrion"/>
    <property type="evidence" value="ECO:0007669"/>
    <property type="project" value="UniProtKB-SubCell"/>
</dbReference>
<dbReference type="AlphaFoldDB" id="A0AAD3TWR9"/>
<sequence>MLAFRAIARPATAALRVRPVVAPRAAMMAMRFASTKKFSEDHEWVVIDNGVATIGITEYAQKALGDVVFVELPAVGTEIEAGESIGGVESVKAASDIYAPISGTVEAVNEKLGDTPGLVNKEAETGGWLAKIKVSEPREYEDLMDAEAYATFCEEH</sequence>
<feature type="modified residue" description="N6-lipoyllysine" evidence="4">
    <location>
        <position position="92"/>
    </location>
</feature>
<dbReference type="InterPro" id="IPR000089">
    <property type="entry name" value="Biotin_lipoyl"/>
</dbReference>
<dbReference type="PROSITE" id="PS50968">
    <property type="entry name" value="BIOTINYL_LIPOYL"/>
    <property type="match status" value="1"/>
</dbReference>
<comment type="similarity">
    <text evidence="1 5">Belongs to the GcvH family.</text>
</comment>
<dbReference type="SUPFAM" id="SSF51230">
    <property type="entry name" value="Single hybrid motif"/>
    <property type="match status" value="1"/>
</dbReference>
<keyword evidence="5" id="KW-0496">Mitochondrion</keyword>
<comment type="function">
    <text evidence="5">The H protein shuttles the methylamine group of glycine from the P protein to the T protein.</text>
</comment>
<organism evidence="7 8">
    <name type="scientific">Cutaneotrichosporon spelunceum</name>
    <dbReference type="NCBI Taxonomy" id="1672016"/>
    <lineage>
        <taxon>Eukaryota</taxon>
        <taxon>Fungi</taxon>
        <taxon>Dikarya</taxon>
        <taxon>Basidiomycota</taxon>
        <taxon>Agaricomycotina</taxon>
        <taxon>Tremellomycetes</taxon>
        <taxon>Trichosporonales</taxon>
        <taxon>Trichosporonaceae</taxon>
        <taxon>Cutaneotrichosporon</taxon>
    </lineage>
</organism>
<dbReference type="GO" id="GO:0005960">
    <property type="term" value="C:glycine cleavage complex"/>
    <property type="evidence" value="ECO:0007669"/>
    <property type="project" value="UniProtKB-UniRule"/>
</dbReference>
<feature type="domain" description="Lipoyl-binding" evidence="6">
    <location>
        <begin position="51"/>
        <end position="133"/>
    </location>
</feature>
<dbReference type="InterPro" id="IPR017453">
    <property type="entry name" value="GCV_H_sub"/>
</dbReference>
<comment type="subunit">
    <text evidence="5">The glycine cleavage system is composed of four proteins: P, T, L and H.</text>
</comment>
<reference evidence="7" key="1">
    <citation type="journal article" date="2023" name="BMC Genomics">
        <title>Chromosome-level genome assemblies of Cutaneotrichosporon spp. (Trichosporonales, Basidiomycota) reveal imbalanced evolution between nucleotide sequences and chromosome synteny.</title>
        <authorList>
            <person name="Kobayashi Y."/>
            <person name="Kayamori A."/>
            <person name="Aoki K."/>
            <person name="Shiwa Y."/>
            <person name="Matsutani M."/>
            <person name="Fujita N."/>
            <person name="Sugita T."/>
            <person name="Iwasaki W."/>
            <person name="Tanaka N."/>
            <person name="Takashima M."/>
        </authorList>
    </citation>
    <scope>NUCLEOTIDE SEQUENCE</scope>
    <source>
        <strain evidence="7">HIS016</strain>
    </source>
</reference>
<dbReference type="NCBIfam" id="TIGR00527">
    <property type="entry name" value="gcvH"/>
    <property type="match status" value="1"/>
</dbReference>
<evidence type="ECO:0000256" key="3">
    <source>
        <dbReference type="ARBA" id="ARBA00022946"/>
    </source>
</evidence>
<dbReference type="Proteomes" id="UP001222932">
    <property type="component" value="Unassembled WGS sequence"/>
</dbReference>
<name>A0AAD3TWR9_9TREE</name>